<accession>A0A1C3KGW5</accession>
<dbReference type="VEuPathDB" id="PlasmoDB:POWCR01_000065900"/>
<reference evidence="2 3" key="1">
    <citation type="submission" date="2016-06" db="EMBL/GenBank/DDBJ databases">
        <authorList>
            <consortium name="Pathogen Informatics"/>
        </authorList>
    </citation>
    <scope>NUCLEOTIDE SEQUENCE [LARGE SCALE GENOMIC DNA]</scope>
</reference>
<proteinExistence type="predicted"/>
<keyword evidence="1" id="KW-0472">Membrane</keyword>
<gene>
    <name evidence="2" type="primary">PowCR01_000065900</name>
    <name evidence="2" type="ORF">POWCR01_000065900</name>
</gene>
<dbReference type="OrthoDB" id="10283892at2759"/>
<evidence type="ECO:0000313" key="2">
    <source>
        <dbReference type="EMBL" id="SBT72981.1"/>
    </source>
</evidence>
<dbReference type="Pfam" id="PF05795">
    <property type="entry name" value="Plasmodium_Vir"/>
    <property type="match status" value="2"/>
</dbReference>
<evidence type="ECO:0000256" key="1">
    <source>
        <dbReference type="SAM" id="Phobius"/>
    </source>
</evidence>
<name>A0A1C3KGW5_PLAOA</name>
<dbReference type="EMBL" id="FLRJ01000196">
    <property type="protein sequence ID" value="SBT72981.1"/>
    <property type="molecule type" value="Genomic_DNA"/>
</dbReference>
<dbReference type="AlphaFoldDB" id="A0A1C3KGW5"/>
<dbReference type="Proteomes" id="UP000243200">
    <property type="component" value="Unassembled WGS sequence"/>
</dbReference>
<keyword evidence="1" id="KW-1133">Transmembrane helix</keyword>
<evidence type="ECO:0000313" key="3">
    <source>
        <dbReference type="Proteomes" id="UP000243200"/>
    </source>
</evidence>
<sequence length="336" mass="39570">MATEPYEQELPANKYANELNRENSLEMYYGSATFTSVMTSGGEKLKKIAAMLHKNYAGLHMYLQDRYDRCDDLNYWLEEHKDNHKIEEPVDHHNSWSLIDQLWHKLQYQIYPNNKCNRENINRPIEERKKRKNLQHFCENRKHLRSMCKKAKDGNFQNDDNCKNLSKYVEKSYTRFKEENECMPNRSEGTDYFLHIQDSCSLYDMPKTFPSYTFETNVITENLINRTPIKNCKEDNIFPSNSCPRVGAVPETEVSGGSSNYLGIFLYIGLSFLAIFFILFYVYNFTSVKSLLHKCKGRQKLSRRFFEDDGEELLEAPSQSLNISSLDKRYNLGYEP</sequence>
<organism evidence="2 3">
    <name type="scientific">Plasmodium ovale</name>
    <name type="common">malaria parasite P. ovale</name>
    <dbReference type="NCBI Taxonomy" id="36330"/>
    <lineage>
        <taxon>Eukaryota</taxon>
        <taxon>Sar</taxon>
        <taxon>Alveolata</taxon>
        <taxon>Apicomplexa</taxon>
        <taxon>Aconoidasida</taxon>
        <taxon>Haemosporida</taxon>
        <taxon>Plasmodiidae</taxon>
        <taxon>Plasmodium</taxon>
        <taxon>Plasmodium (Plasmodium)</taxon>
    </lineage>
</organism>
<protein>
    <submittedName>
        <fullName evidence="2">PIR protein</fullName>
    </submittedName>
</protein>
<keyword evidence="1" id="KW-0812">Transmembrane</keyword>
<feature type="transmembrane region" description="Helical" evidence="1">
    <location>
        <begin position="261"/>
        <end position="283"/>
    </location>
</feature>
<dbReference type="VEuPathDB" id="PlasmoDB:PocGH01_00011100"/>
<dbReference type="InterPro" id="IPR008780">
    <property type="entry name" value="Plasmodium_Vir"/>
</dbReference>